<evidence type="ECO:0000256" key="1">
    <source>
        <dbReference type="ARBA" id="ARBA00009437"/>
    </source>
</evidence>
<dbReference type="RefSeq" id="WP_203882915.1">
    <property type="nucleotide sequence ID" value="NZ_BAABHH010000016.1"/>
</dbReference>
<dbReference type="Gene3D" id="3.40.190.290">
    <property type="match status" value="1"/>
</dbReference>
<dbReference type="SUPFAM" id="SSF53850">
    <property type="entry name" value="Periplasmic binding protein-like II"/>
    <property type="match status" value="1"/>
</dbReference>
<dbReference type="InterPro" id="IPR005119">
    <property type="entry name" value="LysR_subst-bd"/>
</dbReference>
<dbReference type="PRINTS" id="PR00039">
    <property type="entry name" value="HTHLYSR"/>
</dbReference>
<comment type="caution">
    <text evidence="6">The sequence shown here is derived from an EMBL/GenBank/DDBJ whole genome shotgun (WGS) entry which is preliminary data.</text>
</comment>
<dbReference type="GO" id="GO:0005829">
    <property type="term" value="C:cytosol"/>
    <property type="evidence" value="ECO:0007669"/>
    <property type="project" value="TreeGrafter"/>
</dbReference>
<name>A0A8J3PT95_9ACTN</name>
<dbReference type="Pfam" id="PF00126">
    <property type="entry name" value="HTH_1"/>
    <property type="match status" value="1"/>
</dbReference>
<dbReference type="InterPro" id="IPR000847">
    <property type="entry name" value="LysR_HTH_N"/>
</dbReference>
<dbReference type="EMBL" id="BONV01000009">
    <property type="protein sequence ID" value="GIG79451.1"/>
    <property type="molecule type" value="Genomic_DNA"/>
</dbReference>
<keyword evidence="4" id="KW-0804">Transcription</keyword>
<dbReference type="Proteomes" id="UP000630097">
    <property type="component" value="Unassembled WGS sequence"/>
</dbReference>
<dbReference type="Gene3D" id="1.10.10.10">
    <property type="entry name" value="Winged helix-like DNA-binding domain superfamily/Winged helix DNA-binding domain"/>
    <property type="match status" value="1"/>
</dbReference>
<sequence length="303" mass="32527">MELRHLAAFVAVAEEGGFTRAGERLHLVQSAVSAAVRNLERELGVTLFERTTHMVELTDTGRLLLAEARRTLSAAEAMRGVVDQLSGGLRGTVRLGVMQSQRPPWVSVPRLLAGFRANYPDVNVELRCGASAAHARDLREGRLDLAFVALPAGTARDLTLTPITSQVMRLVCPRDHGLAGRDGVDLHELADEVFADSPADWGHRIAVDRAFETAGVERKVHYEVGDMASIVEFVHFGLAVAVLPPSVVDPAAGVCLVSIREHAPSFSASIAAPADRELTPAARAVFEAIRTAAAAERRDSVLP</sequence>
<organism evidence="6 7">
    <name type="scientific">Planotetraspora kaengkrachanensis</name>
    <dbReference type="NCBI Taxonomy" id="575193"/>
    <lineage>
        <taxon>Bacteria</taxon>
        <taxon>Bacillati</taxon>
        <taxon>Actinomycetota</taxon>
        <taxon>Actinomycetes</taxon>
        <taxon>Streptosporangiales</taxon>
        <taxon>Streptosporangiaceae</taxon>
        <taxon>Planotetraspora</taxon>
    </lineage>
</organism>
<dbReference type="SUPFAM" id="SSF46785">
    <property type="entry name" value="Winged helix' DNA-binding domain"/>
    <property type="match status" value="1"/>
</dbReference>
<dbReference type="FunFam" id="1.10.10.10:FF:000001">
    <property type="entry name" value="LysR family transcriptional regulator"/>
    <property type="match status" value="1"/>
</dbReference>
<feature type="domain" description="HTH lysR-type" evidence="5">
    <location>
        <begin position="1"/>
        <end position="58"/>
    </location>
</feature>
<evidence type="ECO:0000313" key="7">
    <source>
        <dbReference type="Proteomes" id="UP000630097"/>
    </source>
</evidence>
<dbReference type="PANTHER" id="PTHR30419:SF31">
    <property type="entry name" value="BLR3139 PROTEIN"/>
    <property type="match status" value="1"/>
</dbReference>
<dbReference type="Pfam" id="PF03466">
    <property type="entry name" value="LysR_substrate"/>
    <property type="match status" value="1"/>
</dbReference>
<keyword evidence="2" id="KW-0805">Transcription regulation</keyword>
<comment type="similarity">
    <text evidence="1">Belongs to the LysR transcriptional regulatory family.</text>
</comment>
<dbReference type="GO" id="GO:0003677">
    <property type="term" value="F:DNA binding"/>
    <property type="evidence" value="ECO:0007669"/>
    <property type="project" value="UniProtKB-KW"/>
</dbReference>
<evidence type="ECO:0000256" key="4">
    <source>
        <dbReference type="ARBA" id="ARBA00023163"/>
    </source>
</evidence>
<dbReference type="InterPro" id="IPR036390">
    <property type="entry name" value="WH_DNA-bd_sf"/>
</dbReference>
<dbReference type="PROSITE" id="PS50931">
    <property type="entry name" value="HTH_LYSR"/>
    <property type="match status" value="1"/>
</dbReference>
<evidence type="ECO:0000256" key="2">
    <source>
        <dbReference type="ARBA" id="ARBA00023015"/>
    </source>
</evidence>
<dbReference type="InterPro" id="IPR050950">
    <property type="entry name" value="HTH-type_LysR_regulators"/>
</dbReference>
<proteinExistence type="inferred from homology"/>
<gene>
    <name evidence="6" type="ORF">Pka01_25780</name>
</gene>
<dbReference type="PANTHER" id="PTHR30419">
    <property type="entry name" value="HTH-TYPE TRANSCRIPTIONAL REGULATOR YBHD"/>
    <property type="match status" value="1"/>
</dbReference>
<keyword evidence="7" id="KW-1185">Reference proteome</keyword>
<evidence type="ECO:0000313" key="6">
    <source>
        <dbReference type="EMBL" id="GIG79451.1"/>
    </source>
</evidence>
<reference evidence="6 7" key="1">
    <citation type="submission" date="2021-01" db="EMBL/GenBank/DDBJ databases">
        <title>Whole genome shotgun sequence of Planotetraspora kaengkrachanensis NBRC 104272.</title>
        <authorList>
            <person name="Komaki H."/>
            <person name="Tamura T."/>
        </authorList>
    </citation>
    <scope>NUCLEOTIDE SEQUENCE [LARGE SCALE GENOMIC DNA]</scope>
    <source>
        <strain evidence="6 7">NBRC 104272</strain>
    </source>
</reference>
<dbReference type="GO" id="GO:0003700">
    <property type="term" value="F:DNA-binding transcription factor activity"/>
    <property type="evidence" value="ECO:0007669"/>
    <property type="project" value="InterPro"/>
</dbReference>
<accession>A0A8J3PT95</accession>
<dbReference type="InterPro" id="IPR036388">
    <property type="entry name" value="WH-like_DNA-bd_sf"/>
</dbReference>
<protein>
    <submittedName>
        <fullName evidence="6">LysR family transcriptional regulator</fullName>
    </submittedName>
</protein>
<evidence type="ECO:0000259" key="5">
    <source>
        <dbReference type="PROSITE" id="PS50931"/>
    </source>
</evidence>
<dbReference type="AlphaFoldDB" id="A0A8J3PT95"/>
<keyword evidence="3" id="KW-0238">DNA-binding</keyword>
<evidence type="ECO:0000256" key="3">
    <source>
        <dbReference type="ARBA" id="ARBA00023125"/>
    </source>
</evidence>